<comment type="catalytic activity">
    <reaction evidence="1 11">
        <text>Hydrolysis of terminal, non-reducing beta-D-glucosyl residues with release of beta-D-glucose.</text>
        <dbReference type="EC" id="3.2.1.21"/>
    </reaction>
</comment>
<dbReference type="AlphaFoldDB" id="A0A6P1TV69"/>
<feature type="active site" description="Nucleophile" evidence="9">
    <location>
        <position position="354"/>
    </location>
</feature>
<dbReference type="Gene3D" id="3.20.20.80">
    <property type="entry name" value="Glycosidases"/>
    <property type="match status" value="1"/>
</dbReference>
<dbReference type="KEGG" id="anr:Ana3638_23745"/>
<comment type="similarity">
    <text evidence="2 11">Belongs to the glycosyl hydrolase 1 family.</text>
</comment>
<reference evidence="12 13" key="1">
    <citation type="submission" date="2020-01" db="EMBL/GenBank/DDBJ databases">
        <title>Genome analysis of Anaerocolumna sp. CBA3638.</title>
        <authorList>
            <person name="Kim J."/>
            <person name="Roh S.W."/>
        </authorList>
    </citation>
    <scope>NUCLEOTIDE SEQUENCE [LARGE SCALE GENOMIC DNA]</scope>
    <source>
        <strain evidence="12 13">CBA3638</strain>
    </source>
</reference>
<dbReference type="FunFam" id="3.20.20.80:FF:000004">
    <property type="entry name" value="Beta-glucosidase 6-phospho-beta-glucosidase"/>
    <property type="match status" value="1"/>
</dbReference>
<evidence type="ECO:0000313" key="13">
    <source>
        <dbReference type="Proteomes" id="UP000464314"/>
    </source>
</evidence>
<feature type="binding site" evidence="10">
    <location>
        <position position="20"/>
    </location>
    <ligand>
        <name>substrate</name>
    </ligand>
</feature>
<dbReference type="NCBIfam" id="TIGR03356">
    <property type="entry name" value="BGL"/>
    <property type="match status" value="1"/>
</dbReference>
<evidence type="ECO:0000256" key="11">
    <source>
        <dbReference type="RuleBase" id="RU361175"/>
    </source>
</evidence>
<dbReference type="GO" id="GO:0008422">
    <property type="term" value="F:beta-glucosidase activity"/>
    <property type="evidence" value="ECO:0007669"/>
    <property type="project" value="UniProtKB-EC"/>
</dbReference>
<evidence type="ECO:0000256" key="10">
    <source>
        <dbReference type="PIRSR" id="PIRSR617736-2"/>
    </source>
</evidence>
<keyword evidence="6" id="KW-0119">Carbohydrate metabolism</keyword>
<dbReference type="Proteomes" id="UP000464314">
    <property type="component" value="Chromosome"/>
</dbReference>
<evidence type="ECO:0000256" key="5">
    <source>
        <dbReference type="ARBA" id="ARBA00023001"/>
    </source>
</evidence>
<evidence type="ECO:0000256" key="6">
    <source>
        <dbReference type="ARBA" id="ARBA00023277"/>
    </source>
</evidence>
<sequence length="450" mass="51300">MKKYEFPSNFTWGVAAGSYQIEGGWNEGGKGESIWDRFCHTPGHIKDGTTGDVACDFYHTYEDDIRMMKKLGYPNFLFSISWPRVIPDGIGIVNQAGIEFYRNVLTCLRENGIKSYVVLYHWDLPQKLQERGGWMNREIIGWFDNYARTMYRELGDLVDNWITVLEPWVISFLGHGFGVHAPGYQDYSSALTVAHHVNLAHGTAVKAFRESGLSGNIGIKVNMSMIYPEDPNSAADIAAANRQNAEMNTLFCDPIFKGTYPQEYFDYLVKQGVILPDIRPGDMELICQDIDFFGLNNYNGTYVKDGGRWPLYASGVNTGKPVTQNGWEYEPKCFYDLLKSINDTYHPKNIIITENGCASNDWVDDDGTVTDPIRLIYLRNYLKMLHKALGEGIPIKGYFVWSLWDNFEWAEGLSIRFGIIHVDYNTLKRTPKASANWYSNVIRNNGFESL</sequence>
<dbReference type="InterPro" id="IPR033132">
    <property type="entry name" value="GH_1_N_CS"/>
</dbReference>
<feature type="active site" description="Proton donor" evidence="9">
    <location>
        <position position="166"/>
    </location>
</feature>
<feature type="binding site" evidence="10">
    <location>
        <position position="298"/>
    </location>
    <ligand>
        <name>substrate</name>
    </ligand>
</feature>
<keyword evidence="13" id="KW-1185">Reference proteome</keyword>
<evidence type="ECO:0000256" key="2">
    <source>
        <dbReference type="ARBA" id="ARBA00010838"/>
    </source>
</evidence>
<dbReference type="InterPro" id="IPR017853">
    <property type="entry name" value="GH"/>
</dbReference>
<dbReference type="PROSITE" id="PS00653">
    <property type="entry name" value="GLYCOSYL_HYDROL_F1_2"/>
    <property type="match status" value="1"/>
</dbReference>
<keyword evidence="7 11" id="KW-0326">Glycosidase</keyword>
<keyword evidence="8" id="KW-0624">Polysaccharide degradation</keyword>
<evidence type="ECO:0000256" key="8">
    <source>
        <dbReference type="ARBA" id="ARBA00023326"/>
    </source>
</evidence>
<protein>
    <recommendedName>
        <fullName evidence="3 11">Beta-glucosidase</fullName>
        <ecNumber evidence="3 11">3.2.1.21</ecNumber>
    </recommendedName>
</protein>
<dbReference type="GO" id="GO:0005829">
    <property type="term" value="C:cytosol"/>
    <property type="evidence" value="ECO:0007669"/>
    <property type="project" value="TreeGrafter"/>
</dbReference>
<dbReference type="GO" id="GO:0030245">
    <property type="term" value="P:cellulose catabolic process"/>
    <property type="evidence" value="ECO:0007669"/>
    <property type="project" value="UniProtKB-KW"/>
</dbReference>
<proteinExistence type="inferred from homology"/>
<dbReference type="InterPro" id="IPR017736">
    <property type="entry name" value="Glyco_hydro_1_beta-glucosidase"/>
</dbReference>
<gene>
    <name evidence="12" type="ORF">Ana3638_23745</name>
</gene>
<dbReference type="SUPFAM" id="SSF51445">
    <property type="entry name" value="(Trans)glycosidases"/>
    <property type="match status" value="1"/>
</dbReference>
<dbReference type="PANTHER" id="PTHR10353">
    <property type="entry name" value="GLYCOSYL HYDROLASE"/>
    <property type="match status" value="1"/>
</dbReference>
<organism evidence="12 13">
    <name type="scientific">Anaerocolumna sedimenticola</name>
    <dbReference type="NCBI Taxonomy" id="2696063"/>
    <lineage>
        <taxon>Bacteria</taxon>
        <taxon>Bacillati</taxon>
        <taxon>Bacillota</taxon>
        <taxon>Clostridia</taxon>
        <taxon>Lachnospirales</taxon>
        <taxon>Lachnospiraceae</taxon>
        <taxon>Anaerocolumna</taxon>
    </lineage>
</organism>
<feature type="binding site" evidence="10">
    <location>
        <begin position="408"/>
        <end position="409"/>
    </location>
    <ligand>
        <name>substrate</name>
    </ligand>
</feature>
<evidence type="ECO:0000256" key="4">
    <source>
        <dbReference type="ARBA" id="ARBA00022801"/>
    </source>
</evidence>
<feature type="binding site" evidence="10">
    <location>
        <position position="121"/>
    </location>
    <ligand>
        <name>substrate</name>
    </ligand>
</feature>
<evidence type="ECO:0000313" key="12">
    <source>
        <dbReference type="EMBL" id="QHQ63881.1"/>
    </source>
</evidence>
<keyword evidence="5" id="KW-0136">Cellulose degradation</keyword>
<dbReference type="EC" id="3.2.1.21" evidence="3 11"/>
<dbReference type="PRINTS" id="PR00131">
    <property type="entry name" value="GLHYDRLASE1"/>
</dbReference>
<dbReference type="PANTHER" id="PTHR10353:SF36">
    <property type="entry name" value="LP05116P"/>
    <property type="match status" value="1"/>
</dbReference>
<accession>A0A6P1TV69</accession>
<dbReference type="InterPro" id="IPR001360">
    <property type="entry name" value="Glyco_hydro_1"/>
</dbReference>
<name>A0A6P1TV69_9FIRM</name>
<dbReference type="EMBL" id="CP048000">
    <property type="protein sequence ID" value="QHQ63881.1"/>
    <property type="molecule type" value="Genomic_DNA"/>
</dbReference>
<evidence type="ECO:0000256" key="3">
    <source>
        <dbReference type="ARBA" id="ARBA00012744"/>
    </source>
</evidence>
<feature type="binding site" evidence="10">
    <location>
        <position position="401"/>
    </location>
    <ligand>
        <name>substrate</name>
    </ligand>
</feature>
<evidence type="ECO:0000256" key="1">
    <source>
        <dbReference type="ARBA" id="ARBA00000448"/>
    </source>
</evidence>
<dbReference type="Pfam" id="PF00232">
    <property type="entry name" value="Glyco_hydro_1"/>
    <property type="match status" value="1"/>
</dbReference>
<evidence type="ECO:0000256" key="9">
    <source>
        <dbReference type="PIRSR" id="PIRSR617736-1"/>
    </source>
</evidence>
<evidence type="ECO:0000256" key="7">
    <source>
        <dbReference type="ARBA" id="ARBA00023295"/>
    </source>
</evidence>
<keyword evidence="4 11" id="KW-0378">Hydrolase</keyword>